<name>A0AAX2ZJ16_9FIRM</name>
<reference evidence="1 2" key="1">
    <citation type="journal article" date="2023" name="Int. J. Syst. Evol. Microbiol.">
        <title>Terrisporobacter hibernicus sp. nov., isolated from bovine faeces in Northern Ireland.</title>
        <authorList>
            <person name="Mitchell M."/>
            <person name="Nguyen S.V."/>
            <person name="Connor M."/>
            <person name="Fairley D.J."/>
            <person name="Donoghue O."/>
            <person name="Marshall H."/>
            <person name="Koolman L."/>
            <person name="McMullan G."/>
            <person name="Schaffer K.E."/>
            <person name="McGrath J.W."/>
            <person name="Fanning S."/>
        </authorList>
    </citation>
    <scope>NUCLEOTIDE SEQUENCE [LARGE SCALE GENOMIC DNA]</scope>
    <source>
        <strain evidence="1 2">MCA3</strain>
    </source>
</reference>
<dbReference type="Proteomes" id="UP001198983">
    <property type="component" value="Chromosome"/>
</dbReference>
<dbReference type="KEGG" id="tem:JW646_07005"/>
<keyword evidence="2" id="KW-1185">Reference proteome</keyword>
<dbReference type="InterPro" id="IPR032675">
    <property type="entry name" value="LRR_dom_sf"/>
</dbReference>
<dbReference type="Pfam" id="PF13306">
    <property type="entry name" value="LRR_5"/>
    <property type="match status" value="2"/>
</dbReference>
<sequence length="678" mass="77890">MGFFSTLFGSQEKYIEDFLGVVYTRISREFNIPSGVTIISNNDFTGFPSSKSGKLRLYADHNEDDNLERIFISDTVKKIEDNPFCSCYKLKKIEIDDDNKHFMVNNDVLFTKPLSKLISYPKNKECSNYSVPKGVNAIGDGAFSQCIKLRNIDLPNSLVSIEKYAFFGCININKINIPNYVTHIGEYTFYKCDNLENINLSNRLEVIQDYAFKECKKLTNIIIPKGIKQLGKYTFSENKNLLYVKISEGLRDLEEGVFYRCYKLKDVLLPDTLMSIGSYTFYQCKNIEKIVLPKDLTKIGDRAFEECYKLKDINIPKSLNEIGRNAFRNCKSLTSISISNSIKVIYSRTFEGCVNLANIVIPNSVTEIYSYAFKDCKRFTSITIPSSVTEIHSYAFEGCVNLTEIIIPKSVISIKDHTFDECENLTIYGYKDSCAQEFARKDQIPFEVIKEELNQNKFKFDNSNEDLEMLGYNLYNSIESGNNVLKNSVENNLDKNMYIVFTNYTDLYPRFLERYNLKTRCINDNSKATAVFLLILGHVFADSNKAISECVYSKLIEFAEYNIGFGDLVKCTHYTQELIGMSDSFYNALLDYIASALRIERQEEKKDKSMSSTIMDIVGYNEESRIKIIAQQWIGVFYGDKVMSDFQMNSFIIACNDANVNSKDVVNKINEMFENGYY</sequence>
<protein>
    <submittedName>
        <fullName evidence="1">Leucine-rich repeat domain-containing protein</fullName>
    </submittedName>
</protein>
<dbReference type="AlphaFoldDB" id="A0AAX2ZJ16"/>
<dbReference type="SUPFAM" id="SSF52058">
    <property type="entry name" value="L domain-like"/>
    <property type="match status" value="1"/>
</dbReference>
<dbReference type="InterPro" id="IPR026906">
    <property type="entry name" value="LRR_5"/>
</dbReference>
<dbReference type="RefSeq" id="WP_228417041.1">
    <property type="nucleotide sequence ID" value="NZ_CP081135.1"/>
</dbReference>
<accession>A0AAX2ZJ16</accession>
<dbReference type="PANTHER" id="PTHR45661">
    <property type="entry name" value="SURFACE ANTIGEN"/>
    <property type="match status" value="1"/>
</dbReference>
<proteinExistence type="predicted"/>
<dbReference type="InterPro" id="IPR053139">
    <property type="entry name" value="Surface_bspA-like"/>
</dbReference>
<evidence type="ECO:0000313" key="2">
    <source>
        <dbReference type="Proteomes" id="UP001198983"/>
    </source>
</evidence>
<dbReference type="EMBL" id="CP081135">
    <property type="protein sequence ID" value="UEL49187.1"/>
    <property type="molecule type" value="Genomic_DNA"/>
</dbReference>
<organism evidence="1 2">
    <name type="scientific">Terrisporobacter hibernicus</name>
    <dbReference type="NCBI Taxonomy" id="2813371"/>
    <lineage>
        <taxon>Bacteria</taxon>
        <taxon>Bacillati</taxon>
        <taxon>Bacillota</taxon>
        <taxon>Clostridia</taxon>
        <taxon>Peptostreptococcales</taxon>
        <taxon>Peptostreptococcaceae</taxon>
        <taxon>Terrisporobacter</taxon>
    </lineage>
</organism>
<gene>
    <name evidence="1" type="ORF">JW646_07005</name>
</gene>
<evidence type="ECO:0000313" key="1">
    <source>
        <dbReference type="EMBL" id="UEL49187.1"/>
    </source>
</evidence>
<dbReference type="PANTHER" id="PTHR45661:SF3">
    <property type="entry name" value="IG-LIKE DOMAIN-CONTAINING PROTEIN"/>
    <property type="match status" value="1"/>
</dbReference>
<dbReference type="Gene3D" id="3.80.10.10">
    <property type="entry name" value="Ribonuclease Inhibitor"/>
    <property type="match status" value="3"/>
</dbReference>